<evidence type="ECO:0000313" key="2">
    <source>
        <dbReference type="Proteomes" id="UP001245184"/>
    </source>
</evidence>
<dbReference type="InterPro" id="IPR029063">
    <property type="entry name" value="SAM-dependent_MTases_sf"/>
</dbReference>
<dbReference type="Pfam" id="PF13578">
    <property type="entry name" value="Methyltransf_24"/>
    <property type="match status" value="1"/>
</dbReference>
<dbReference type="AlphaFoldDB" id="A0ABD5CFF9"/>
<evidence type="ECO:0000313" key="1">
    <source>
        <dbReference type="EMBL" id="MDR6203330.1"/>
    </source>
</evidence>
<comment type="caution">
    <text evidence="1">The sequence shown here is derived from an EMBL/GenBank/DDBJ whole genome shotgun (WGS) entry which is preliminary data.</text>
</comment>
<gene>
    <name evidence="1" type="ORF">QF025_002050</name>
</gene>
<dbReference type="SUPFAM" id="SSF53335">
    <property type="entry name" value="S-adenosyl-L-methionine-dependent methyltransferases"/>
    <property type="match status" value="1"/>
</dbReference>
<dbReference type="EMBL" id="JAVIZN010000002">
    <property type="protein sequence ID" value="MDR6203330.1"/>
    <property type="molecule type" value="Genomic_DNA"/>
</dbReference>
<proteinExistence type="predicted"/>
<accession>A0ABD5CFF9</accession>
<protein>
    <submittedName>
        <fullName evidence="1">O-methyltransferase YrrM</fullName>
    </submittedName>
</protein>
<reference evidence="1 2" key="1">
    <citation type="submission" date="2023-08" db="EMBL/GenBank/DDBJ databases">
        <title>Genome sequencing of plant associated microbes to promote plant fitness in Sorghum bicolor and Oryza sativa.</title>
        <authorList>
            <person name="Coleman-Derr D."/>
        </authorList>
    </citation>
    <scope>NUCLEOTIDE SEQUENCE [LARGE SCALE GENOMIC DNA]</scope>
    <source>
        <strain evidence="1 2">SLBN-33</strain>
    </source>
</reference>
<sequence length="243" mass="27622">MHNLNWKSDTDFEMGGYILRMNYEHGGSKLKSEGNEFLLMKAKNFLGHYTSLRPEECGKVLELGVYQGGSFVFLDQLLKPEKISALELSTTPIPALDEYVEKNAGRARLYYGTSQDDVAKLHQIVDEDFGGELDLVVDDASHFYEQTKTSFKTLFPLVRPGGLYIIEDWNWSFQDAFQASDNGWFPVPSPANLMVDLLEDMTRNRMIAGVEVHRELWKIRRSDVNTGEVFASQGRRGRSIGLL</sequence>
<name>A0ABD5CFF9_9BURK</name>
<dbReference type="Proteomes" id="UP001245184">
    <property type="component" value="Unassembled WGS sequence"/>
</dbReference>
<organism evidence="1 2">
    <name type="scientific">Paraburkholderia graminis</name>
    <dbReference type="NCBI Taxonomy" id="60548"/>
    <lineage>
        <taxon>Bacteria</taxon>
        <taxon>Pseudomonadati</taxon>
        <taxon>Pseudomonadota</taxon>
        <taxon>Betaproteobacteria</taxon>
        <taxon>Burkholderiales</taxon>
        <taxon>Burkholderiaceae</taxon>
        <taxon>Paraburkholderia</taxon>
    </lineage>
</organism>
<dbReference type="RefSeq" id="WP_029967553.1">
    <property type="nucleotide sequence ID" value="NZ_ATXV01000003.1"/>
</dbReference>
<dbReference type="Gene3D" id="3.40.50.150">
    <property type="entry name" value="Vaccinia Virus protein VP39"/>
    <property type="match status" value="1"/>
</dbReference>